<proteinExistence type="predicted"/>
<gene>
    <name evidence="1" type="ordered locus">Rpic12D_3078</name>
</gene>
<dbReference type="AlphaFoldDB" id="C6BGJ6"/>
<protein>
    <submittedName>
        <fullName evidence="1">Uncharacterized protein</fullName>
    </submittedName>
</protein>
<evidence type="ECO:0000313" key="1">
    <source>
        <dbReference type="EMBL" id="ACS64346.1"/>
    </source>
</evidence>
<dbReference type="HOGENOM" id="CLU_3157002_0_0_4"/>
<dbReference type="EMBL" id="CP001644">
    <property type="protein sequence ID" value="ACS64346.1"/>
    <property type="molecule type" value="Genomic_DNA"/>
</dbReference>
<reference evidence="1" key="1">
    <citation type="submission" date="2009-06" db="EMBL/GenBank/DDBJ databases">
        <title>Complete sequence chromosome 1 of Ralstonia pickettii 12D.</title>
        <authorList>
            <consortium name="US DOE Joint Genome Institute"/>
            <person name="Lucas S."/>
            <person name="Copeland A."/>
            <person name="Lapidus A."/>
            <person name="Glavina del Rio T."/>
            <person name="Dalin E."/>
            <person name="Tice H."/>
            <person name="Bruce D."/>
            <person name="Goodwin L."/>
            <person name="Pitluck S."/>
            <person name="Sims D."/>
            <person name="Meincke L."/>
            <person name="Brettin T."/>
            <person name="Detter J.C."/>
            <person name="Han C."/>
            <person name="Larimer F."/>
            <person name="Land M."/>
            <person name="Hauser L."/>
            <person name="Kyrpides N."/>
            <person name="Ovchinnikova G."/>
            <person name="Marsh T."/>
            <person name="Richardson P."/>
        </authorList>
    </citation>
    <scope>NUCLEOTIDE SEQUENCE [LARGE SCALE GENOMIC DNA]</scope>
    <source>
        <strain evidence="1">12D</strain>
    </source>
</reference>
<name>C6BGJ6_RALP1</name>
<sequence>MGFVYANPSLFSGRVEERSFIDVSKIPHLMRQARNVVGFIFGRAEDAY</sequence>
<dbReference type="KEGG" id="rpf:Rpic12D_3078"/>
<accession>C6BGJ6</accession>
<organism evidence="1">
    <name type="scientific">Ralstonia pickettii (strain 12D)</name>
    <dbReference type="NCBI Taxonomy" id="428406"/>
    <lineage>
        <taxon>Bacteria</taxon>
        <taxon>Pseudomonadati</taxon>
        <taxon>Pseudomonadota</taxon>
        <taxon>Betaproteobacteria</taxon>
        <taxon>Burkholderiales</taxon>
        <taxon>Burkholderiaceae</taxon>
        <taxon>Ralstonia</taxon>
    </lineage>
</organism>